<proteinExistence type="predicted"/>
<dbReference type="Proteomes" id="UP000006038">
    <property type="component" value="Chromosome 8"/>
</dbReference>
<protein>
    <submittedName>
        <fullName evidence="1">Uncharacterized protein</fullName>
    </submittedName>
</protein>
<organism evidence="1">
    <name type="scientific">Oryza brachyantha</name>
    <name type="common">malo sina</name>
    <dbReference type="NCBI Taxonomy" id="4533"/>
    <lineage>
        <taxon>Eukaryota</taxon>
        <taxon>Viridiplantae</taxon>
        <taxon>Streptophyta</taxon>
        <taxon>Embryophyta</taxon>
        <taxon>Tracheophyta</taxon>
        <taxon>Spermatophyta</taxon>
        <taxon>Magnoliopsida</taxon>
        <taxon>Liliopsida</taxon>
        <taxon>Poales</taxon>
        <taxon>Poaceae</taxon>
        <taxon>BOP clade</taxon>
        <taxon>Oryzoideae</taxon>
        <taxon>Oryzeae</taxon>
        <taxon>Oryzinae</taxon>
        <taxon>Oryza</taxon>
    </lineage>
</organism>
<dbReference type="eggNOG" id="ENOG502R1WH">
    <property type="taxonomic scope" value="Eukaryota"/>
</dbReference>
<dbReference type="Gramene" id="OB08G14580.1">
    <property type="protein sequence ID" value="OB08G14580.1"/>
    <property type="gene ID" value="OB08G14580"/>
</dbReference>
<keyword evidence="2" id="KW-1185">Reference proteome</keyword>
<evidence type="ECO:0000313" key="1">
    <source>
        <dbReference type="EnsemblPlants" id="OB08G14580.1"/>
    </source>
</evidence>
<evidence type="ECO:0000313" key="2">
    <source>
        <dbReference type="Proteomes" id="UP000006038"/>
    </source>
</evidence>
<accession>J3MQS9</accession>
<dbReference type="EnsemblPlants" id="OB08G14580.1">
    <property type="protein sequence ID" value="OB08G14580.1"/>
    <property type="gene ID" value="OB08G14580"/>
</dbReference>
<reference evidence="1" key="2">
    <citation type="submission" date="2013-04" db="UniProtKB">
        <authorList>
            <consortium name="EnsemblPlants"/>
        </authorList>
    </citation>
    <scope>IDENTIFICATION</scope>
</reference>
<dbReference type="OMA" id="FQEGTAM"/>
<name>J3MQS9_ORYBR</name>
<dbReference type="AlphaFoldDB" id="J3MQS9"/>
<dbReference type="HOGENOM" id="CLU_167837_0_0_1"/>
<sequence>MAHKEKSFEEGEAMAAASSSPFFAHPSSLLRHVVHGCAGYLSGLCRSLQNLKPAAPSLKQDQADESHQQHYYCCKLSWLMAELGVPLCEQEEAVAVENVQISTRAVATPRRPLLREGNGGKGGAHHNAGF</sequence>
<reference evidence="1" key="1">
    <citation type="journal article" date="2013" name="Nat. Commun.">
        <title>Whole-genome sequencing of Oryza brachyantha reveals mechanisms underlying Oryza genome evolution.</title>
        <authorList>
            <person name="Chen J."/>
            <person name="Huang Q."/>
            <person name="Gao D."/>
            <person name="Wang J."/>
            <person name="Lang Y."/>
            <person name="Liu T."/>
            <person name="Li B."/>
            <person name="Bai Z."/>
            <person name="Luis Goicoechea J."/>
            <person name="Liang C."/>
            <person name="Chen C."/>
            <person name="Zhang W."/>
            <person name="Sun S."/>
            <person name="Liao Y."/>
            <person name="Zhang X."/>
            <person name="Yang L."/>
            <person name="Song C."/>
            <person name="Wang M."/>
            <person name="Shi J."/>
            <person name="Liu G."/>
            <person name="Liu J."/>
            <person name="Zhou H."/>
            <person name="Zhou W."/>
            <person name="Yu Q."/>
            <person name="An N."/>
            <person name="Chen Y."/>
            <person name="Cai Q."/>
            <person name="Wang B."/>
            <person name="Liu B."/>
            <person name="Min J."/>
            <person name="Huang Y."/>
            <person name="Wu H."/>
            <person name="Li Z."/>
            <person name="Zhang Y."/>
            <person name="Yin Y."/>
            <person name="Song W."/>
            <person name="Jiang J."/>
            <person name="Jackson S.A."/>
            <person name="Wing R.A."/>
            <person name="Wang J."/>
            <person name="Chen M."/>
        </authorList>
    </citation>
    <scope>NUCLEOTIDE SEQUENCE [LARGE SCALE GENOMIC DNA]</scope>
    <source>
        <strain evidence="1">cv. IRGC 101232</strain>
    </source>
</reference>